<dbReference type="GO" id="GO:0016740">
    <property type="term" value="F:transferase activity"/>
    <property type="evidence" value="ECO:0007669"/>
    <property type="project" value="UniProtKB-KW"/>
</dbReference>
<dbReference type="PANTHER" id="PTHR11808">
    <property type="entry name" value="TRANS-SULFURATION ENZYME FAMILY MEMBER"/>
    <property type="match status" value="1"/>
</dbReference>
<evidence type="ECO:0000256" key="3">
    <source>
        <dbReference type="PIRSR" id="PIRSR001434-2"/>
    </source>
</evidence>
<proteinExistence type="inferred from homology"/>
<comment type="cofactor">
    <cofactor evidence="1 4">
        <name>pyridoxal 5'-phosphate</name>
        <dbReference type="ChEBI" id="CHEBI:597326"/>
    </cofactor>
</comment>
<dbReference type="GO" id="GO:0019346">
    <property type="term" value="P:transsulfuration"/>
    <property type="evidence" value="ECO:0007669"/>
    <property type="project" value="InterPro"/>
</dbReference>
<evidence type="ECO:0000256" key="4">
    <source>
        <dbReference type="RuleBase" id="RU362118"/>
    </source>
</evidence>
<evidence type="ECO:0000313" key="7">
    <source>
        <dbReference type="Proteomes" id="UP001229955"/>
    </source>
</evidence>
<dbReference type="RefSeq" id="WP_367886152.1">
    <property type="nucleotide sequence ID" value="NZ_CP130612.1"/>
</dbReference>
<dbReference type="AlphaFoldDB" id="A0AA49Q8W7"/>
<dbReference type="EMBL" id="CP130612">
    <property type="protein sequence ID" value="WKW13292.1"/>
    <property type="molecule type" value="Genomic_DNA"/>
</dbReference>
<keyword evidence="6" id="KW-0808">Transferase</keyword>
<protein>
    <submittedName>
        <fullName evidence="6">PLP-dependent transferase</fullName>
    </submittedName>
</protein>
<dbReference type="Proteomes" id="UP001229955">
    <property type="component" value="Chromosome"/>
</dbReference>
<dbReference type="GO" id="GO:0019343">
    <property type="term" value="P:cysteine biosynthetic process via cystathionine"/>
    <property type="evidence" value="ECO:0007669"/>
    <property type="project" value="TreeGrafter"/>
</dbReference>
<dbReference type="EMBL" id="CP130613">
    <property type="protein sequence ID" value="WKW16199.1"/>
    <property type="molecule type" value="Genomic_DNA"/>
</dbReference>
<evidence type="ECO:0000313" key="5">
    <source>
        <dbReference type="EMBL" id="WKW13292.1"/>
    </source>
</evidence>
<evidence type="ECO:0000256" key="2">
    <source>
        <dbReference type="ARBA" id="ARBA00022898"/>
    </source>
</evidence>
<name>A0AA49Q8W7_9BACT</name>
<evidence type="ECO:0000313" key="6">
    <source>
        <dbReference type="EMBL" id="WKW16199.1"/>
    </source>
</evidence>
<keyword evidence="7" id="KW-1185">Reference proteome</keyword>
<dbReference type="GO" id="GO:0030170">
    <property type="term" value="F:pyridoxal phosphate binding"/>
    <property type="evidence" value="ECO:0007669"/>
    <property type="project" value="InterPro"/>
</dbReference>
<evidence type="ECO:0000256" key="1">
    <source>
        <dbReference type="ARBA" id="ARBA00001933"/>
    </source>
</evidence>
<dbReference type="GO" id="GO:0004123">
    <property type="term" value="F:cystathionine gamma-lyase activity"/>
    <property type="evidence" value="ECO:0007669"/>
    <property type="project" value="TreeGrafter"/>
</dbReference>
<comment type="similarity">
    <text evidence="4">Belongs to the trans-sulfuration enzymes family.</text>
</comment>
<dbReference type="PANTHER" id="PTHR11808:SF85">
    <property type="entry name" value="CYSTATHIONINE GAMMA-LYASE-RELATED"/>
    <property type="match status" value="1"/>
</dbReference>
<dbReference type="InterPro" id="IPR015422">
    <property type="entry name" value="PyrdxlP-dep_Trfase_small"/>
</dbReference>
<dbReference type="GO" id="GO:0005737">
    <property type="term" value="C:cytoplasm"/>
    <property type="evidence" value="ECO:0007669"/>
    <property type="project" value="TreeGrafter"/>
</dbReference>
<dbReference type="InterPro" id="IPR015424">
    <property type="entry name" value="PyrdxlP-dep_Trfase"/>
</dbReference>
<feature type="modified residue" description="N6-(pyridoxal phosphate)lysine" evidence="3">
    <location>
        <position position="205"/>
    </location>
</feature>
<sequence length="406" mass="42452">MPPSFATRAVHAGRADFTDLGVHAPPLDLSSTYPTPDLAAAAASYDALAGGDAPRGNAVYSRLFNPTTDRAERAIAELEGAEDAAAFASGMAAIAAVLLDARQRGRHVVAVRPLYGGTDHLLASNTFDLDVSWVAAAEIATAVRADTSLVYIETPANPTLDLVDIADVVRQAGHVPVCVDSTFATPVLQRPLAHGAALVLHSATKFLGGHGDVLAGVVAGPHAHIARLKHLRAITGGVLHPLASYLLHRGLPTLELRVLRMQQTADILATRLAESPRVQRVFYPGMPGQDPRGLIGRQMAGPGSILSFTLVEDSADAMQRFISRLRLITPAVSLGSTDTLIQPPAALTHRAVDPAARAASHITPGLARLSVGLESADDLWQDLAQALDGVARAAPIHTGEMLASTA</sequence>
<dbReference type="InterPro" id="IPR000277">
    <property type="entry name" value="Cys/Met-Metab_PyrdxlP-dep_enz"/>
</dbReference>
<accession>A0AA49Q8W7</accession>
<keyword evidence="2 3" id="KW-0663">Pyridoxal phosphate</keyword>
<dbReference type="SUPFAM" id="SSF53383">
    <property type="entry name" value="PLP-dependent transferases"/>
    <property type="match status" value="1"/>
</dbReference>
<accession>A0AA49JWV8</accession>
<dbReference type="KEGG" id="pspc:Strain318_002609"/>
<gene>
    <name evidence="5" type="ORF">Strain138_002609</name>
    <name evidence="6" type="ORF">Strain318_002609</name>
</gene>
<dbReference type="InterPro" id="IPR015421">
    <property type="entry name" value="PyrdxlP-dep_Trfase_major"/>
</dbReference>
<reference evidence="6" key="1">
    <citation type="submission" date="2023-07" db="EMBL/GenBank/DDBJ databases">
        <authorList>
            <person name="Haufschild T."/>
            <person name="Kallscheuer N."/>
            <person name="Hammer J."/>
            <person name="Kohn T."/>
            <person name="Kabuu M."/>
            <person name="Jogler M."/>
            <person name="Wohfarth N."/>
            <person name="Heuer A."/>
            <person name="Rohde M."/>
            <person name="van Teeseling M.C.F."/>
            <person name="Jogler C."/>
        </authorList>
    </citation>
    <scope>NUCLEOTIDE SEQUENCE</scope>
    <source>
        <strain evidence="5">Strain 138</strain>
        <strain evidence="6">Strain 318</strain>
    </source>
</reference>
<dbReference type="PIRSF" id="PIRSF001434">
    <property type="entry name" value="CGS"/>
    <property type="match status" value="1"/>
</dbReference>
<dbReference type="Pfam" id="PF01053">
    <property type="entry name" value="Cys_Met_Meta_PP"/>
    <property type="match status" value="1"/>
</dbReference>
<dbReference type="Gene3D" id="3.90.1150.10">
    <property type="entry name" value="Aspartate Aminotransferase, domain 1"/>
    <property type="match status" value="1"/>
</dbReference>
<organism evidence="6 7">
    <name type="scientific">Pseudogemmatithrix spongiicola</name>
    <dbReference type="NCBI Taxonomy" id="3062599"/>
    <lineage>
        <taxon>Bacteria</taxon>
        <taxon>Pseudomonadati</taxon>
        <taxon>Gemmatimonadota</taxon>
        <taxon>Gemmatimonadia</taxon>
        <taxon>Gemmatimonadales</taxon>
        <taxon>Gemmatimonadaceae</taxon>
        <taxon>Pseudogemmatithrix</taxon>
    </lineage>
</organism>
<dbReference type="FunFam" id="3.40.640.10:FF:000046">
    <property type="entry name" value="Cystathionine gamma-lyase"/>
    <property type="match status" value="1"/>
</dbReference>
<dbReference type="Gene3D" id="3.40.640.10">
    <property type="entry name" value="Type I PLP-dependent aspartate aminotransferase-like (Major domain)"/>
    <property type="match status" value="1"/>
</dbReference>